<reference evidence="2" key="1">
    <citation type="journal article" date="2020" name="mSystems">
        <title>Genome- and Community-Level Interaction Insights into Carbon Utilization and Element Cycling Functions of Hydrothermarchaeota in Hydrothermal Sediment.</title>
        <authorList>
            <person name="Zhou Z."/>
            <person name="Liu Y."/>
            <person name="Xu W."/>
            <person name="Pan J."/>
            <person name="Luo Z.H."/>
            <person name="Li M."/>
        </authorList>
    </citation>
    <scope>NUCLEOTIDE SEQUENCE [LARGE SCALE GENOMIC DNA]</scope>
    <source>
        <strain evidence="2">SpSt-289</strain>
    </source>
</reference>
<feature type="transmembrane region" description="Helical" evidence="1">
    <location>
        <begin position="349"/>
        <end position="367"/>
    </location>
</feature>
<accession>A0A7C1JYK2</accession>
<evidence type="ECO:0000256" key="1">
    <source>
        <dbReference type="SAM" id="Phobius"/>
    </source>
</evidence>
<keyword evidence="1" id="KW-1133">Transmembrane helix</keyword>
<feature type="transmembrane region" description="Helical" evidence="1">
    <location>
        <begin position="379"/>
        <end position="399"/>
    </location>
</feature>
<comment type="caution">
    <text evidence="2">The sequence shown here is derived from an EMBL/GenBank/DDBJ whole genome shotgun (WGS) entry which is preliminary data.</text>
</comment>
<feature type="transmembrane region" description="Helical" evidence="1">
    <location>
        <begin position="281"/>
        <end position="300"/>
    </location>
</feature>
<evidence type="ECO:0000313" key="2">
    <source>
        <dbReference type="EMBL" id="HDX32070.1"/>
    </source>
</evidence>
<dbReference type="AlphaFoldDB" id="A0A7C1JYK2"/>
<feature type="transmembrane region" description="Helical" evidence="1">
    <location>
        <begin position="173"/>
        <end position="190"/>
    </location>
</feature>
<sequence length="658" mass="73523">MTGETARACRSSPATISWCYMGSKGFKNGIGLMGATDSRPLPPPNETNSHSLLWRDALFWLAIGLTVFAVAPFLLPGYFWGANDARHHVYFLFEYDRLVQDGIWWPRWSPDFAFGYGYPFFNIYGPFSHFLGELFHYFLGFDFTDAVEAVFILSIVASAAAMYAFVRSWLGRPAALLAALAYTYAPYHLLNLYVRANLAESMAFVWLPLCLWTARQAVIRPAYRWVLGLAVSYAGLMVTSNLVIVLFTPLLAGYVLLLTLVHGERRQAGQQGKVRAWLKKVIPPALGGLAGLGLSAAFWLPAFAERQYVRVDQWFDGRYAYRGHFVEWHQFFSPAWGFGASVPGPDDTISFQIGAALIVFSVLGVLFTWKTLARGRWEVLFFAVGALMAVFVTSVSAAWLWELPIVGNVLQAAQFPWRWLVITTLCASLLAALIGHWSVVTETQRLSLPLLTLASLLILSSYPYLRVEIREPAEGPVSLAALMRFQQSADEMTGSTAWVKEIPTWSPMADYYISQEQAGGPVQPVDTKLDYSIFDYETFGASSVAHSTISEEVFYYNGRGTPQRLVFNHFYYPGWNAYLLDGEHGRRIQQLPVIPEETGTLGRMTVEVPPGSGYLLLIYEDTPPRTIGGALTIATIAALGVGSIWITVRGHRRRRRIE</sequence>
<feature type="transmembrane region" description="Helical" evidence="1">
    <location>
        <begin position="196"/>
        <end position="214"/>
    </location>
</feature>
<keyword evidence="1" id="KW-0472">Membrane</keyword>
<feature type="transmembrane region" description="Helical" evidence="1">
    <location>
        <begin position="419"/>
        <end position="439"/>
    </location>
</feature>
<name>A0A7C1JYK2_9CHLR</name>
<proteinExistence type="predicted"/>
<dbReference type="EMBL" id="DSMG01000116">
    <property type="protein sequence ID" value="HDX32070.1"/>
    <property type="molecule type" value="Genomic_DNA"/>
</dbReference>
<organism evidence="2">
    <name type="scientific">Caldilinea aerophila</name>
    <dbReference type="NCBI Taxonomy" id="133453"/>
    <lineage>
        <taxon>Bacteria</taxon>
        <taxon>Bacillati</taxon>
        <taxon>Chloroflexota</taxon>
        <taxon>Caldilineae</taxon>
        <taxon>Caldilineales</taxon>
        <taxon>Caldilineaceae</taxon>
        <taxon>Caldilinea</taxon>
    </lineage>
</organism>
<feature type="transmembrane region" description="Helical" evidence="1">
    <location>
        <begin position="58"/>
        <end position="80"/>
    </location>
</feature>
<gene>
    <name evidence="2" type="ORF">ENQ20_11360</name>
</gene>
<feature type="transmembrane region" description="Helical" evidence="1">
    <location>
        <begin position="627"/>
        <end position="648"/>
    </location>
</feature>
<feature type="transmembrane region" description="Helical" evidence="1">
    <location>
        <begin position="446"/>
        <end position="465"/>
    </location>
</feature>
<protein>
    <submittedName>
        <fullName evidence="2">Uncharacterized protein</fullName>
    </submittedName>
</protein>
<keyword evidence="1" id="KW-0812">Transmembrane</keyword>
<feature type="transmembrane region" description="Helical" evidence="1">
    <location>
        <begin position="146"/>
        <end position="166"/>
    </location>
</feature>
<feature type="transmembrane region" description="Helical" evidence="1">
    <location>
        <begin position="244"/>
        <end position="261"/>
    </location>
</feature>